<feature type="signal peptide" evidence="4">
    <location>
        <begin position="1"/>
        <end position="26"/>
    </location>
</feature>
<gene>
    <name evidence="6" type="ORF">GNP93_09335</name>
</gene>
<evidence type="ECO:0000256" key="2">
    <source>
        <dbReference type="ARBA" id="ARBA00022729"/>
    </source>
</evidence>
<dbReference type="PROSITE" id="PS50983">
    <property type="entry name" value="FE_B12_PBP"/>
    <property type="match status" value="1"/>
</dbReference>
<dbReference type="InterPro" id="IPR054828">
    <property type="entry name" value="Vit_B12_bind_prot"/>
</dbReference>
<sequence length="338" mass="36811">MNTSTKRHLRKLTTAVVSLALAAALAACGSKATAPNQGQIVDPPKAQSSQQEGTEQAKRTTYPLKVQDATGKEFVFEKAPERIASTSPSETEILFALGLGSKIVGVSDYCDYPAEAATKPKLGSITKPNEEALIGAGADLVLTGVSMKAPTVDKLRELKINLYQVQPKTMDDVLANIERMGEIFDRQEEARKLVEQMKADRQSVVDAVKSVKPEQRKKVFIEFSPCYTVGSGEFLSELIETAGGINVYASEKGYVKLSEEKVIAANPQVILYPKNLIDDKSKKTLDQIIRERSGWDQLEAVKGNKLAGIDKDTTSRPGPRITEGLKEIAKGIYPELVN</sequence>
<dbReference type="Proteomes" id="UP000450917">
    <property type="component" value="Unassembled WGS sequence"/>
</dbReference>
<name>A0A7X2Z9R5_9BACL</name>
<keyword evidence="2 4" id="KW-0732">Signal</keyword>
<dbReference type="SUPFAM" id="SSF53807">
    <property type="entry name" value="Helical backbone' metal receptor"/>
    <property type="match status" value="1"/>
</dbReference>
<comment type="caution">
    <text evidence="6">The sequence shown here is derived from an EMBL/GenBank/DDBJ whole genome shotgun (WGS) entry which is preliminary data.</text>
</comment>
<dbReference type="NCBIfam" id="NF038402">
    <property type="entry name" value="TroA_like"/>
    <property type="match status" value="1"/>
</dbReference>
<dbReference type="GO" id="GO:0071281">
    <property type="term" value="P:cellular response to iron ion"/>
    <property type="evidence" value="ECO:0007669"/>
    <property type="project" value="TreeGrafter"/>
</dbReference>
<evidence type="ECO:0000313" key="6">
    <source>
        <dbReference type="EMBL" id="MUG70881.1"/>
    </source>
</evidence>
<feature type="region of interest" description="Disordered" evidence="3">
    <location>
        <begin position="33"/>
        <end position="61"/>
    </location>
</feature>
<dbReference type="Pfam" id="PF01497">
    <property type="entry name" value="Peripla_BP_2"/>
    <property type="match status" value="1"/>
</dbReference>
<keyword evidence="7" id="KW-1185">Reference proteome</keyword>
<dbReference type="Gene3D" id="3.40.50.1980">
    <property type="entry name" value="Nitrogenase molybdenum iron protein domain"/>
    <property type="match status" value="2"/>
</dbReference>
<evidence type="ECO:0000256" key="1">
    <source>
        <dbReference type="ARBA" id="ARBA00008814"/>
    </source>
</evidence>
<feature type="chain" id="PRO_5039247571" evidence="4">
    <location>
        <begin position="27"/>
        <end position="338"/>
    </location>
</feature>
<comment type="similarity">
    <text evidence="1">Belongs to the bacterial solute-binding protein 8 family.</text>
</comment>
<dbReference type="PROSITE" id="PS51257">
    <property type="entry name" value="PROKAR_LIPOPROTEIN"/>
    <property type="match status" value="1"/>
</dbReference>
<evidence type="ECO:0000256" key="3">
    <source>
        <dbReference type="SAM" id="MobiDB-lite"/>
    </source>
</evidence>
<reference evidence="6 7" key="1">
    <citation type="submission" date="2019-11" db="EMBL/GenBank/DDBJ databases">
        <title>Draft genome sequences of five Paenibacillus species of dairy origin.</title>
        <authorList>
            <person name="Olajide A.M."/>
            <person name="Chen S."/>
            <person name="Lapointe G."/>
        </authorList>
    </citation>
    <scope>NUCLEOTIDE SEQUENCE [LARGE SCALE GENOMIC DNA]</scope>
    <source>
        <strain evidence="6 7">2CS3</strain>
    </source>
</reference>
<dbReference type="EMBL" id="WNZX01000006">
    <property type="protein sequence ID" value="MUG70881.1"/>
    <property type="molecule type" value="Genomic_DNA"/>
</dbReference>
<feature type="domain" description="Fe/B12 periplasmic-binding" evidence="5">
    <location>
        <begin position="82"/>
        <end position="336"/>
    </location>
</feature>
<organism evidence="6 7">
    <name type="scientific">Paenibacillus validus</name>
    <dbReference type="NCBI Taxonomy" id="44253"/>
    <lineage>
        <taxon>Bacteria</taxon>
        <taxon>Bacillati</taxon>
        <taxon>Bacillota</taxon>
        <taxon>Bacilli</taxon>
        <taxon>Bacillales</taxon>
        <taxon>Paenibacillaceae</taxon>
        <taxon>Paenibacillus</taxon>
    </lineage>
</organism>
<dbReference type="AlphaFoldDB" id="A0A7X2Z9R5"/>
<evidence type="ECO:0000259" key="5">
    <source>
        <dbReference type="PROSITE" id="PS50983"/>
    </source>
</evidence>
<dbReference type="CDD" id="cd01144">
    <property type="entry name" value="BtuF"/>
    <property type="match status" value="1"/>
</dbReference>
<dbReference type="InterPro" id="IPR002491">
    <property type="entry name" value="ABC_transptr_periplasmic_BD"/>
</dbReference>
<accession>A0A7X2Z9R5</accession>
<proteinExistence type="inferred from homology"/>
<evidence type="ECO:0000313" key="7">
    <source>
        <dbReference type="Proteomes" id="UP000450917"/>
    </source>
</evidence>
<dbReference type="PANTHER" id="PTHR30535">
    <property type="entry name" value="VITAMIN B12-BINDING PROTEIN"/>
    <property type="match status" value="1"/>
</dbReference>
<evidence type="ECO:0000256" key="4">
    <source>
        <dbReference type="SAM" id="SignalP"/>
    </source>
</evidence>
<dbReference type="InterPro" id="IPR050902">
    <property type="entry name" value="ABC_Transporter_SBP"/>
</dbReference>
<protein>
    <submittedName>
        <fullName evidence="6">ABC transporter substrate-binding protein</fullName>
    </submittedName>
</protein>
<dbReference type="PANTHER" id="PTHR30535:SF34">
    <property type="entry name" value="MOLYBDATE-BINDING PROTEIN MOLA"/>
    <property type="match status" value="1"/>
</dbReference>